<dbReference type="RefSeq" id="WP_340236709.1">
    <property type="nucleotide sequence ID" value="NZ_JBBEWC010000006.1"/>
</dbReference>
<evidence type="ECO:0000313" key="2">
    <source>
        <dbReference type="EMBL" id="MFD2519538.1"/>
    </source>
</evidence>
<evidence type="ECO:0000256" key="1">
    <source>
        <dbReference type="SAM" id="SignalP"/>
    </source>
</evidence>
<gene>
    <name evidence="2" type="ORF">ACFSR2_01500</name>
</gene>
<accession>A0ABW5J219</accession>
<organism evidence="2 3">
    <name type="scientific">Emticicia soli</name>
    <dbReference type="NCBI Taxonomy" id="2027878"/>
    <lineage>
        <taxon>Bacteria</taxon>
        <taxon>Pseudomonadati</taxon>
        <taxon>Bacteroidota</taxon>
        <taxon>Cytophagia</taxon>
        <taxon>Cytophagales</taxon>
        <taxon>Leadbetterellaceae</taxon>
        <taxon>Emticicia</taxon>
    </lineage>
</organism>
<dbReference type="Proteomes" id="UP001597510">
    <property type="component" value="Unassembled WGS sequence"/>
</dbReference>
<comment type="caution">
    <text evidence="2">The sequence shown here is derived from an EMBL/GenBank/DDBJ whole genome shotgun (WGS) entry which is preliminary data.</text>
</comment>
<sequence>MKRNLTYLFIFICLIISNLAHSQGEIKYVTFSGVVIDGQTKEPLPGAYITIPQAGRGTLSNARGYFGIAVFPGDTVVFSYIGFKKQFHVIPKKTDVDYSVFVELQVDSKMLKEVKVYPFSTEEEFKQALVDMKLPDERERQILRETYSTENVAKMASVHGMNSYDNYKYGQNQFLQQIQNRGSVTTNPLLNPFSWANFVKSIKSGAWKDKSWKAGAEAAPSDNVTRDQYFRDMKKGN</sequence>
<dbReference type="SUPFAM" id="SSF49464">
    <property type="entry name" value="Carboxypeptidase regulatory domain-like"/>
    <property type="match status" value="1"/>
</dbReference>
<dbReference type="InterPro" id="IPR008969">
    <property type="entry name" value="CarboxyPept-like_regulatory"/>
</dbReference>
<protein>
    <submittedName>
        <fullName evidence="2">Carboxypeptidase-like regulatory domain-containing protein</fullName>
    </submittedName>
</protein>
<dbReference type="Gene3D" id="2.60.40.1120">
    <property type="entry name" value="Carboxypeptidase-like, regulatory domain"/>
    <property type="match status" value="1"/>
</dbReference>
<feature type="chain" id="PRO_5046715707" evidence="1">
    <location>
        <begin position="23"/>
        <end position="237"/>
    </location>
</feature>
<dbReference type="Pfam" id="PF13715">
    <property type="entry name" value="CarbopepD_reg_2"/>
    <property type="match status" value="1"/>
</dbReference>
<evidence type="ECO:0000313" key="3">
    <source>
        <dbReference type="Proteomes" id="UP001597510"/>
    </source>
</evidence>
<name>A0ABW5J219_9BACT</name>
<dbReference type="EMBL" id="JBHULC010000003">
    <property type="protein sequence ID" value="MFD2519538.1"/>
    <property type="molecule type" value="Genomic_DNA"/>
</dbReference>
<proteinExistence type="predicted"/>
<keyword evidence="3" id="KW-1185">Reference proteome</keyword>
<reference evidence="3" key="1">
    <citation type="journal article" date="2019" name="Int. J. Syst. Evol. Microbiol.">
        <title>The Global Catalogue of Microorganisms (GCM) 10K type strain sequencing project: providing services to taxonomists for standard genome sequencing and annotation.</title>
        <authorList>
            <consortium name="The Broad Institute Genomics Platform"/>
            <consortium name="The Broad Institute Genome Sequencing Center for Infectious Disease"/>
            <person name="Wu L."/>
            <person name="Ma J."/>
        </authorList>
    </citation>
    <scope>NUCLEOTIDE SEQUENCE [LARGE SCALE GENOMIC DNA]</scope>
    <source>
        <strain evidence="3">KCTC 52344</strain>
    </source>
</reference>
<keyword evidence="1" id="KW-0732">Signal</keyword>
<feature type="signal peptide" evidence="1">
    <location>
        <begin position="1"/>
        <end position="22"/>
    </location>
</feature>